<dbReference type="PATRIC" id="fig|1301098.3.peg.1285"/>
<keyword evidence="2" id="KW-1185">Reference proteome</keyword>
<dbReference type="EMBL" id="HG322950">
    <property type="protein sequence ID" value="CDF82646.1"/>
    <property type="molecule type" value="Genomic_DNA"/>
</dbReference>
<reference evidence="1 2" key="1">
    <citation type="submission" date="2013-03" db="EMBL/GenBank/DDBJ databases">
        <authorList>
            <person name="Linke B."/>
        </authorList>
    </citation>
    <scope>NUCLEOTIDE SEQUENCE [LARGE SCALE GENOMIC DNA]</scope>
    <source>
        <strain evidence="1 2">B13</strain>
    </source>
</reference>
<reference evidence="1 2" key="2">
    <citation type="submission" date="2014-05" db="EMBL/GenBank/DDBJ databases">
        <title>Genome sequence of the 3-chlorobenzoate degrading bacterium Pseudomonas knackmussii B13 shows multiple evidence for horizontal gene transfer.</title>
        <authorList>
            <person name="Miyazaki R."/>
            <person name="Bertelli C."/>
            <person name="Falquet L."/>
            <person name="Robinson-Rechavi M."/>
            <person name="Gharib W."/>
            <person name="Roy S."/>
            <person name="Van der Meer J.R."/>
        </authorList>
    </citation>
    <scope>NUCLEOTIDE SEQUENCE [LARGE SCALE GENOMIC DNA]</scope>
    <source>
        <strain evidence="1 2">B13</strain>
    </source>
</reference>
<name>A0A024HCT0_PSEKB</name>
<protein>
    <submittedName>
        <fullName evidence="1">Uncharacterized protein</fullName>
    </submittedName>
</protein>
<dbReference type="STRING" id="1301098.PKB_1281"/>
<accession>A0A024HCT0</accession>
<gene>
    <name evidence="1" type="ORF">PKB_1281</name>
</gene>
<dbReference type="KEGG" id="pkc:PKB_1281"/>
<proteinExistence type="predicted"/>
<dbReference type="Proteomes" id="UP000025241">
    <property type="component" value="Chromosome I"/>
</dbReference>
<evidence type="ECO:0000313" key="1">
    <source>
        <dbReference type="EMBL" id="CDF82646.1"/>
    </source>
</evidence>
<sequence>MRAGELRYRASVLELTPEIRPLDLGRRWIGIRGREAGDVQAATGLRARAMVEVRARFTSALRPGRYLCHGKRLLVITSVRDFRGDQAELILSCEELVGEPAEFRPADGPPVPCRVFITHSAPVFDDEQRVTDYRTLAELALIEVGRCQVDDQLQVAGQLYNMIDYAGSSDDGVVRGMYLEAVT</sequence>
<dbReference type="OrthoDB" id="6848537at2"/>
<organism evidence="1 2">
    <name type="scientific">Pseudomonas knackmussii (strain DSM 6978 / CCUG 54928 / LMG 23759 / B13)</name>
    <dbReference type="NCBI Taxonomy" id="1301098"/>
    <lineage>
        <taxon>Bacteria</taxon>
        <taxon>Pseudomonadati</taxon>
        <taxon>Pseudomonadota</taxon>
        <taxon>Gammaproteobacteria</taxon>
        <taxon>Pseudomonadales</taxon>
        <taxon>Pseudomonadaceae</taxon>
        <taxon>Pseudomonas</taxon>
    </lineage>
</organism>
<evidence type="ECO:0000313" key="2">
    <source>
        <dbReference type="Proteomes" id="UP000025241"/>
    </source>
</evidence>
<dbReference type="AlphaFoldDB" id="A0A024HCT0"/>
<dbReference type="HOGENOM" id="CLU_1473974_0_0_6"/>